<reference evidence="1 2" key="2">
    <citation type="journal article" date="2011" name="PLoS Genet.">
        <title>Caenorhabditis briggsae recombinant inbred line genotypes reveal inter-strain incompatibility and the evolution of recombination.</title>
        <authorList>
            <person name="Ross J.A."/>
            <person name="Koboldt D.C."/>
            <person name="Staisch J.E."/>
            <person name="Chamberlin H.M."/>
            <person name="Gupta B.P."/>
            <person name="Miller R.D."/>
            <person name="Baird S.E."/>
            <person name="Haag E.S."/>
        </authorList>
    </citation>
    <scope>NUCLEOTIDE SEQUENCE [LARGE SCALE GENOMIC DNA]</scope>
    <source>
        <strain evidence="1 2">AF16</strain>
    </source>
</reference>
<dbReference type="Proteomes" id="UP000008549">
    <property type="component" value="Unassembled WGS sequence"/>
</dbReference>
<sequence>MNHGYGNNSERIVKIAKHKEDKYYYFQLKVSAKLIDFR</sequence>
<proteinExistence type="predicted"/>
<dbReference type="CTD" id="68916579"/>
<gene>
    <name evidence="1" type="ORF">CBG22263</name>
    <name evidence="1" type="ORF">CBG_22263</name>
</gene>
<dbReference type="RefSeq" id="XP_045097527.1">
    <property type="nucleotide sequence ID" value="XM_045242322.1"/>
</dbReference>
<dbReference type="KEGG" id="cbr:CBG_22263"/>
<evidence type="ECO:0000313" key="1">
    <source>
        <dbReference type="EMBL" id="CAP38895.2"/>
    </source>
</evidence>
<dbReference type="InParanoid" id="A8Y1X5"/>
<keyword evidence="2" id="KW-1185">Reference proteome</keyword>
<protein>
    <submittedName>
        <fullName evidence="1">Protein CBG22263</fullName>
    </submittedName>
</protein>
<dbReference type="AlphaFoldDB" id="A8Y1X5"/>
<dbReference type="EMBL" id="HE601428">
    <property type="protein sequence ID" value="CAP38895.2"/>
    <property type="molecule type" value="Genomic_DNA"/>
</dbReference>
<dbReference type="HOGENOM" id="CLU_3336074_0_0_1"/>
<dbReference type="GeneID" id="68916579"/>
<evidence type="ECO:0000313" key="2">
    <source>
        <dbReference type="Proteomes" id="UP000008549"/>
    </source>
</evidence>
<accession>A8Y1X5</accession>
<organism evidence="1 2">
    <name type="scientific">Caenorhabditis briggsae</name>
    <dbReference type="NCBI Taxonomy" id="6238"/>
    <lineage>
        <taxon>Eukaryota</taxon>
        <taxon>Metazoa</taxon>
        <taxon>Ecdysozoa</taxon>
        <taxon>Nematoda</taxon>
        <taxon>Chromadorea</taxon>
        <taxon>Rhabditida</taxon>
        <taxon>Rhabditina</taxon>
        <taxon>Rhabditomorpha</taxon>
        <taxon>Rhabditoidea</taxon>
        <taxon>Rhabditidae</taxon>
        <taxon>Peloderinae</taxon>
        <taxon>Caenorhabditis</taxon>
    </lineage>
</organism>
<reference evidence="1 2" key="1">
    <citation type="journal article" date="2003" name="PLoS Biol.">
        <title>The genome sequence of Caenorhabditis briggsae: a platform for comparative genomics.</title>
        <authorList>
            <person name="Stein L.D."/>
            <person name="Bao Z."/>
            <person name="Blasiar D."/>
            <person name="Blumenthal T."/>
            <person name="Brent M.R."/>
            <person name="Chen N."/>
            <person name="Chinwalla A."/>
            <person name="Clarke L."/>
            <person name="Clee C."/>
            <person name="Coghlan A."/>
            <person name="Coulson A."/>
            <person name="D'Eustachio P."/>
            <person name="Fitch D.H."/>
            <person name="Fulton L.A."/>
            <person name="Fulton R.E."/>
            <person name="Griffiths-Jones S."/>
            <person name="Harris T.W."/>
            <person name="Hillier L.W."/>
            <person name="Kamath R."/>
            <person name="Kuwabara P.E."/>
            <person name="Mardis E.R."/>
            <person name="Marra M.A."/>
            <person name="Miner T.L."/>
            <person name="Minx P."/>
            <person name="Mullikin J.C."/>
            <person name="Plumb R.W."/>
            <person name="Rogers J."/>
            <person name="Schein J.E."/>
            <person name="Sohrmann M."/>
            <person name="Spieth J."/>
            <person name="Stajich J.E."/>
            <person name="Wei C."/>
            <person name="Willey D."/>
            <person name="Wilson R.K."/>
            <person name="Durbin R."/>
            <person name="Waterston R.H."/>
        </authorList>
    </citation>
    <scope>NUCLEOTIDE SEQUENCE [LARGE SCALE GENOMIC DNA]</scope>
    <source>
        <strain evidence="1 2">AF16</strain>
    </source>
</reference>
<name>A8Y1X5_CAEBR</name>